<keyword evidence="3 6" id="KW-0028">Amino-acid biosynthesis</keyword>
<dbReference type="PANTHER" id="PTHR23133:SF2">
    <property type="entry name" value="IMIDAZOLEGLYCEROL-PHOSPHATE DEHYDRATASE"/>
    <property type="match status" value="1"/>
</dbReference>
<evidence type="ECO:0000256" key="7">
    <source>
        <dbReference type="RuleBase" id="RU000599"/>
    </source>
</evidence>
<dbReference type="GO" id="GO:0000105">
    <property type="term" value="P:L-histidine biosynthetic process"/>
    <property type="evidence" value="ECO:0007669"/>
    <property type="project" value="UniProtKB-UniRule"/>
</dbReference>
<evidence type="ECO:0000256" key="5">
    <source>
        <dbReference type="ARBA" id="ARBA00023239"/>
    </source>
</evidence>
<evidence type="ECO:0000256" key="4">
    <source>
        <dbReference type="ARBA" id="ARBA00023102"/>
    </source>
</evidence>
<dbReference type="NCBIfam" id="NF002109">
    <property type="entry name" value="PRK00951.1-5"/>
    <property type="match status" value="1"/>
</dbReference>
<organism evidence="8 9">
    <name type="scientific">Thomasclavelia ramosa DSM 1402</name>
    <dbReference type="NCBI Taxonomy" id="445974"/>
    <lineage>
        <taxon>Bacteria</taxon>
        <taxon>Bacillati</taxon>
        <taxon>Bacillota</taxon>
        <taxon>Erysipelotrichia</taxon>
        <taxon>Erysipelotrichales</taxon>
        <taxon>Coprobacillaceae</taxon>
        <taxon>Thomasclavelia</taxon>
    </lineage>
</organism>
<dbReference type="eggNOG" id="COG0131">
    <property type="taxonomic scope" value="Bacteria"/>
</dbReference>
<dbReference type="UniPathway" id="UPA00031">
    <property type="reaction ID" value="UER00011"/>
</dbReference>
<dbReference type="AlphaFoldDB" id="B0N568"/>
<dbReference type="EMBL" id="ABFX02000006">
    <property type="protein sequence ID" value="EDS18236.1"/>
    <property type="molecule type" value="Genomic_DNA"/>
</dbReference>
<evidence type="ECO:0000313" key="8">
    <source>
        <dbReference type="EMBL" id="EDS18236.1"/>
    </source>
</evidence>
<dbReference type="CDD" id="cd07914">
    <property type="entry name" value="IGPD"/>
    <property type="match status" value="1"/>
</dbReference>
<name>B0N568_9FIRM</name>
<dbReference type="SUPFAM" id="SSF54211">
    <property type="entry name" value="Ribosomal protein S5 domain 2-like"/>
    <property type="match status" value="2"/>
</dbReference>
<sequence length="195" mass="21667">MRIGKIERETKETKILVQLDLDGEGKSEISTGIGFFDHMLTLFAFHGGFDLIVKCEGDLEVDTHHTVEDIGIALGTCLKEALGNKLGIKRYGAFTIPMDETLVTTNLDISGRPFLVYNVNLTCERIGTFETEMTEEFFRALAFNSLITLHINEQYGTNNHHIVEAIFKSLGRALKEAVSIDEANKDKVVSSKGVL</sequence>
<comment type="pathway">
    <text evidence="1 6 7">Amino-acid biosynthesis; L-histidine biosynthesis; L-histidine from 5-phospho-alpha-D-ribose 1-diphosphate: step 6/9.</text>
</comment>
<evidence type="ECO:0000256" key="1">
    <source>
        <dbReference type="ARBA" id="ARBA00005047"/>
    </source>
</evidence>
<keyword evidence="4 6" id="KW-0368">Histidine biosynthesis</keyword>
<comment type="subcellular location">
    <subcellularLocation>
        <location evidence="6 7">Cytoplasm</location>
    </subcellularLocation>
</comment>
<protein>
    <recommendedName>
        <fullName evidence="2 6">Imidazoleglycerol-phosphate dehydratase</fullName>
        <shortName evidence="6">IGPD</shortName>
        <ecNumber evidence="6 7">4.2.1.19</ecNumber>
    </recommendedName>
</protein>
<dbReference type="InterPro" id="IPR038494">
    <property type="entry name" value="IGPD_sf"/>
</dbReference>
<evidence type="ECO:0000313" key="9">
    <source>
        <dbReference type="Proteomes" id="UP000005798"/>
    </source>
</evidence>
<dbReference type="GO" id="GO:0005737">
    <property type="term" value="C:cytoplasm"/>
    <property type="evidence" value="ECO:0007669"/>
    <property type="project" value="UniProtKB-SubCell"/>
</dbReference>
<dbReference type="NCBIfam" id="NF002111">
    <property type="entry name" value="PRK00951.2-1"/>
    <property type="match status" value="1"/>
</dbReference>
<keyword evidence="6" id="KW-0963">Cytoplasm</keyword>
<dbReference type="FunFam" id="3.30.230.40:FF:000001">
    <property type="entry name" value="Imidazoleglycerol-phosphate dehydratase HisB"/>
    <property type="match status" value="1"/>
</dbReference>
<dbReference type="EC" id="4.2.1.19" evidence="6 7"/>
<reference evidence="8" key="1">
    <citation type="submission" date="2007-11" db="EMBL/GenBank/DDBJ databases">
        <authorList>
            <person name="Fulton L."/>
            <person name="Clifton S."/>
            <person name="Fulton B."/>
            <person name="Xu J."/>
            <person name="Minx P."/>
            <person name="Pepin K.H."/>
            <person name="Johnson M."/>
            <person name="Thiruvilangam P."/>
            <person name="Bhonagiri V."/>
            <person name="Nash W.E."/>
            <person name="Mardis E.R."/>
            <person name="Wilson R.K."/>
        </authorList>
    </citation>
    <scope>NUCLEOTIDE SEQUENCE [LARGE SCALE GENOMIC DNA]</scope>
    <source>
        <strain evidence="8">DSM 1402</strain>
    </source>
</reference>
<proteinExistence type="inferred from homology"/>
<dbReference type="PROSITE" id="PS00955">
    <property type="entry name" value="IGP_DEHYDRATASE_2"/>
    <property type="match status" value="1"/>
</dbReference>
<comment type="catalytic activity">
    <reaction evidence="6 7">
        <text>D-erythro-1-(imidazol-4-yl)glycerol 3-phosphate = 3-(imidazol-4-yl)-2-oxopropyl phosphate + H2O</text>
        <dbReference type="Rhea" id="RHEA:11040"/>
        <dbReference type="ChEBI" id="CHEBI:15377"/>
        <dbReference type="ChEBI" id="CHEBI:57766"/>
        <dbReference type="ChEBI" id="CHEBI:58278"/>
        <dbReference type="EC" id="4.2.1.19"/>
    </reaction>
</comment>
<dbReference type="InterPro" id="IPR020568">
    <property type="entry name" value="Ribosomal_Su5_D2-typ_SF"/>
</dbReference>
<keyword evidence="5 6" id="KW-0456">Lyase</keyword>
<dbReference type="GO" id="GO:0004424">
    <property type="term" value="F:imidazoleglycerol-phosphate dehydratase activity"/>
    <property type="evidence" value="ECO:0007669"/>
    <property type="project" value="UniProtKB-UniRule"/>
</dbReference>
<dbReference type="InterPro" id="IPR020565">
    <property type="entry name" value="ImidazoleglycerP_deHydtase_CS"/>
</dbReference>
<dbReference type="PROSITE" id="PS00954">
    <property type="entry name" value="IGP_DEHYDRATASE_1"/>
    <property type="match status" value="1"/>
</dbReference>
<dbReference type="RefSeq" id="WP_003537394.1">
    <property type="nucleotide sequence ID" value="NZ_CP036346.1"/>
</dbReference>
<comment type="caution">
    <text evidence="8">The sequence shown here is derived from an EMBL/GenBank/DDBJ whole genome shotgun (WGS) entry which is preliminary data.</text>
</comment>
<dbReference type="FunFam" id="3.30.230.40:FF:000003">
    <property type="entry name" value="Imidazoleglycerol-phosphate dehydratase HisB"/>
    <property type="match status" value="1"/>
</dbReference>
<evidence type="ECO:0000256" key="3">
    <source>
        <dbReference type="ARBA" id="ARBA00022605"/>
    </source>
</evidence>
<dbReference type="NCBIfam" id="NF002114">
    <property type="entry name" value="PRK00951.2-4"/>
    <property type="match status" value="1"/>
</dbReference>
<dbReference type="HAMAP" id="MF_00076">
    <property type="entry name" value="HisB"/>
    <property type="match status" value="1"/>
</dbReference>
<dbReference type="HOGENOM" id="CLU_044308_2_0_9"/>
<dbReference type="InterPro" id="IPR000807">
    <property type="entry name" value="ImidazoleglycerolP_deHydtase"/>
</dbReference>
<evidence type="ECO:0000256" key="2">
    <source>
        <dbReference type="ARBA" id="ARBA00016664"/>
    </source>
</evidence>
<accession>B0N568</accession>
<reference evidence="8" key="2">
    <citation type="submission" date="2014-06" db="EMBL/GenBank/DDBJ databases">
        <title>Draft genome sequence of Clostridium ramosum(DSM 1402).</title>
        <authorList>
            <person name="Sudarsanam P."/>
            <person name="Ley R."/>
            <person name="Guruge J."/>
            <person name="Turnbaugh P.J."/>
            <person name="Mahowald M."/>
            <person name="Liep D."/>
            <person name="Gordon J."/>
        </authorList>
    </citation>
    <scope>NUCLEOTIDE SEQUENCE</scope>
    <source>
        <strain evidence="8">DSM 1402</strain>
    </source>
</reference>
<comment type="similarity">
    <text evidence="6 7">Belongs to the imidazoleglycerol-phosphate dehydratase family.</text>
</comment>
<gene>
    <name evidence="6 8" type="primary">hisB</name>
    <name evidence="8" type="ORF">CLORAM_01780</name>
</gene>
<dbReference type="Gene3D" id="3.30.230.40">
    <property type="entry name" value="Imidazole glycerol phosphate dehydratase, domain 1"/>
    <property type="match status" value="2"/>
</dbReference>
<dbReference type="Proteomes" id="UP000005798">
    <property type="component" value="Unassembled WGS sequence"/>
</dbReference>
<dbReference type="NCBIfam" id="NF002107">
    <property type="entry name" value="PRK00951.1-2"/>
    <property type="match status" value="1"/>
</dbReference>
<keyword evidence="9" id="KW-1185">Reference proteome</keyword>
<dbReference type="Pfam" id="PF00475">
    <property type="entry name" value="IGPD"/>
    <property type="match status" value="1"/>
</dbReference>
<evidence type="ECO:0000256" key="6">
    <source>
        <dbReference type="HAMAP-Rule" id="MF_00076"/>
    </source>
</evidence>
<dbReference type="PANTHER" id="PTHR23133">
    <property type="entry name" value="IMIDAZOLEGLYCEROL-PHOSPHATE DEHYDRATASE HIS7"/>
    <property type="match status" value="1"/>
</dbReference>